<protein>
    <submittedName>
        <fullName evidence="1">Uncharacterized protein</fullName>
    </submittedName>
</protein>
<reference evidence="1" key="1">
    <citation type="submission" date="2019-08" db="EMBL/GenBank/DDBJ databases">
        <authorList>
            <person name="Kucharzyk K."/>
            <person name="Murdoch R.W."/>
            <person name="Higgins S."/>
            <person name="Loffler F."/>
        </authorList>
    </citation>
    <scope>NUCLEOTIDE SEQUENCE</scope>
</reference>
<dbReference type="EMBL" id="VSSQ01014935">
    <property type="protein sequence ID" value="MPM54732.1"/>
    <property type="molecule type" value="Genomic_DNA"/>
</dbReference>
<gene>
    <name evidence="1" type="ORF">SDC9_101512</name>
</gene>
<accession>A0A645ANB6</accession>
<name>A0A645ANB6_9ZZZZ</name>
<proteinExistence type="predicted"/>
<organism evidence="1">
    <name type="scientific">bioreactor metagenome</name>
    <dbReference type="NCBI Taxonomy" id="1076179"/>
    <lineage>
        <taxon>unclassified sequences</taxon>
        <taxon>metagenomes</taxon>
        <taxon>ecological metagenomes</taxon>
    </lineage>
</organism>
<dbReference type="AlphaFoldDB" id="A0A645ANB6"/>
<evidence type="ECO:0000313" key="1">
    <source>
        <dbReference type="EMBL" id="MPM54732.1"/>
    </source>
</evidence>
<sequence length="74" mass="7634">MLNHKNMIRPNGLPKRAVPKGCTKNIAAMMINAIGTTGNDGNNPLSPSTAETTVMAGVIIPSASKVAAPMIAMM</sequence>
<comment type="caution">
    <text evidence="1">The sequence shown here is derived from an EMBL/GenBank/DDBJ whole genome shotgun (WGS) entry which is preliminary data.</text>
</comment>